<keyword evidence="2" id="KW-1185">Reference proteome</keyword>
<dbReference type="Proteomes" id="UP000276133">
    <property type="component" value="Unassembled WGS sequence"/>
</dbReference>
<dbReference type="EMBL" id="REGN01007156">
    <property type="protein sequence ID" value="RNA07107.1"/>
    <property type="molecule type" value="Genomic_DNA"/>
</dbReference>
<sequence>MPKLKLGQSFNWDQPKHLHQETCGARLDVVSLWLDSIEKFSSEKSQLNSESTNVVKMRAIFKNELVRMDIYVIMVKDSTHTTFNTHFYNSKTLQNKNKRQY</sequence>
<proteinExistence type="predicted"/>
<evidence type="ECO:0000313" key="2">
    <source>
        <dbReference type="Proteomes" id="UP000276133"/>
    </source>
</evidence>
<evidence type="ECO:0000313" key="1">
    <source>
        <dbReference type="EMBL" id="RNA07107.1"/>
    </source>
</evidence>
<protein>
    <submittedName>
        <fullName evidence="1">Uncharacterized protein</fullName>
    </submittedName>
</protein>
<accession>A0A3M7Q6P9</accession>
<dbReference type="AlphaFoldDB" id="A0A3M7Q6P9"/>
<comment type="caution">
    <text evidence="1">The sequence shown here is derived from an EMBL/GenBank/DDBJ whole genome shotgun (WGS) entry which is preliminary data.</text>
</comment>
<gene>
    <name evidence="1" type="ORF">BpHYR1_028041</name>
</gene>
<organism evidence="1 2">
    <name type="scientific">Brachionus plicatilis</name>
    <name type="common">Marine rotifer</name>
    <name type="synonym">Brachionus muelleri</name>
    <dbReference type="NCBI Taxonomy" id="10195"/>
    <lineage>
        <taxon>Eukaryota</taxon>
        <taxon>Metazoa</taxon>
        <taxon>Spiralia</taxon>
        <taxon>Gnathifera</taxon>
        <taxon>Rotifera</taxon>
        <taxon>Eurotatoria</taxon>
        <taxon>Monogononta</taxon>
        <taxon>Pseudotrocha</taxon>
        <taxon>Ploima</taxon>
        <taxon>Brachionidae</taxon>
        <taxon>Brachionus</taxon>
    </lineage>
</organism>
<name>A0A3M7Q6P9_BRAPC</name>
<reference evidence="1 2" key="1">
    <citation type="journal article" date="2018" name="Sci. Rep.">
        <title>Genomic signatures of local adaptation to the degree of environmental predictability in rotifers.</title>
        <authorList>
            <person name="Franch-Gras L."/>
            <person name="Hahn C."/>
            <person name="Garcia-Roger E.M."/>
            <person name="Carmona M.J."/>
            <person name="Serra M."/>
            <person name="Gomez A."/>
        </authorList>
    </citation>
    <scope>NUCLEOTIDE SEQUENCE [LARGE SCALE GENOMIC DNA]</scope>
    <source>
        <strain evidence="1">HYR1</strain>
    </source>
</reference>